<protein>
    <submittedName>
        <fullName evidence="1">Glycoprotein gp2</fullName>
    </submittedName>
</protein>
<accession>A0A0G0FJ64</accession>
<dbReference type="AlphaFoldDB" id="A0A0G0FJ64"/>
<evidence type="ECO:0000313" key="2">
    <source>
        <dbReference type="Proteomes" id="UP000034798"/>
    </source>
</evidence>
<dbReference type="PATRIC" id="fig|1618752.3.peg.610"/>
<evidence type="ECO:0000313" key="1">
    <source>
        <dbReference type="EMBL" id="KKP87480.1"/>
    </source>
</evidence>
<comment type="caution">
    <text evidence="1">The sequence shown here is derived from an EMBL/GenBank/DDBJ whole genome shotgun (WGS) entry which is preliminary data.</text>
</comment>
<proteinExistence type="predicted"/>
<sequence>MNDTIKIDLDDPSTGVVAKGMTSNDSVTPSPASAVSGNTMVVQAAALTAVTNTTPAIRSVVIGQQDFVWSTFTLSASNSGEDVNVSTVVVENTATVAEGTDSGGEDVDNVEIWADLTSGSSARGDVYETLVSTTKQFTGTSATDTLLTFNLNPIVTVLKNSSVSFAVVADLSASAEVDDTFAISLDTDEGDVTANGKTTGSTVTLTPSGAGQAMTVATGGTLTISVDSSYNSTAPLLMDTSAEQVVGAFRLAANNTENLNVDSIKITDDGTNGNDVVASFKFYSGSTLLGTVALFLASGQLVVSAGSYKIVTVKAVLNDIDGTGFVNGDTLEVTIAAAGDVDTTGLASGAAVDSTEENVDAPTHTVYEAYPTITLDLVAAPGGNLTLNSNQLVAVLKIYNNGDQDITFEASDSNISMQAVIVGDDTDTASETITIKDEDGNTLDISTDATVAADFNSASGTLQFDFDFSTAALTVAPGTTERIYVYADTSDLEDDNDSIQIWLDDVAADLEWAIDNDDGEYQEGDYVFKNDIFGMTYTNPT</sequence>
<dbReference type="Proteomes" id="UP000034798">
    <property type="component" value="Unassembled WGS sequence"/>
</dbReference>
<gene>
    <name evidence="1" type="ORF">UR91_C0047G0003</name>
</gene>
<dbReference type="EMBL" id="LBQZ01000047">
    <property type="protein sequence ID" value="KKP87480.1"/>
    <property type="molecule type" value="Genomic_DNA"/>
</dbReference>
<reference evidence="1 2" key="1">
    <citation type="journal article" date="2015" name="Nature">
        <title>rRNA introns, odd ribosomes, and small enigmatic genomes across a large radiation of phyla.</title>
        <authorList>
            <person name="Brown C.T."/>
            <person name="Hug L.A."/>
            <person name="Thomas B.C."/>
            <person name="Sharon I."/>
            <person name="Castelle C.J."/>
            <person name="Singh A."/>
            <person name="Wilkins M.J."/>
            <person name="Williams K.H."/>
            <person name="Banfield J.F."/>
        </authorList>
    </citation>
    <scope>NUCLEOTIDE SEQUENCE [LARGE SCALE GENOMIC DNA]</scope>
</reference>
<name>A0A0G0FJ64_9BACT</name>
<organism evidence="1 2">
    <name type="scientific">Candidatus Nomurabacteria bacterium GW2011_GWC2_35_8</name>
    <dbReference type="NCBI Taxonomy" id="1618752"/>
    <lineage>
        <taxon>Bacteria</taxon>
        <taxon>Candidatus Nomuraibacteriota</taxon>
    </lineage>
</organism>